<name>A0A7R9I0Y2_9NEOP</name>
<sequence length="154" mass="16682">MKPLSFSRRLAQNEVEGEPSLRIENIDSRRPTAFMVLSVGWYTLSNTEFSPEAGVGHFSRSCSFQWGIELAVRVGEVGIRVASFTGATFDENWACPACDVAKLWGSVECDVTLYGSPALLSCVLVVCGARGQVGRLPLWPPRGGTSVQLASSIR</sequence>
<gene>
    <name evidence="1" type="ORF">TBIB3V08_LOCUS5928</name>
</gene>
<reference evidence="1" key="1">
    <citation type="submission" date="2020-11" db="EMBL/GenBank/DDBJ databases">
        <authorList>
            <person name="Tran Van P."/>
        </authorList>
    </citation>
    <scope>NUCLEOTIDE SEQUENCE</scope>
</reference>
<dbReference type="AlphaFoldDB" id="A0A7R9I0Y2"/>
<proteinExistence type="predicted"/>
<protein>
    <submittedName>
        <fullName evidence="1">Uncharacterized protein</fullName>
    </submittedName>
</protein>
<evidence type="ECO:0000313" key="1">
    <source>
        <dbReference type="EMBL" id="CAD7443522.1"/>
    </source>
</evidence>
<accession>A0A7R9I0Y2</accession>
<organism evidence="1">
    <name type="scientific">Timema bartmani</name>
    <dbReference type="NCBI Taxonomy" id="61472"/>
    <lineage>
        <taxon>Eukaryota</taxon>
        <taxon>Metazoa</taxon>
        <taxon>Ecdysozoa</taxon>
        <taxon>Arthropoda</taxon>
        <taxon>Hexapoda</taxon>
        <taxon>Insecta</taxon>
        <taxon>Pterygota</taxon>
        <taxon>Neoptera</taxon>
        <taxon>Polyneoptera</taxon>
        <taxon>Phasmatodea</taxon>
        <taxon>Timematodea</taxon>
        <taxon>Timematoidea</taxon>
        <taxon>Timematidae</taxon>
        <taxon>Timema</taxon>
    </lineage>
</organism>
<dbReference type="EMBL" id="OD566178">
    <property type="protein sequence ID" value="CAD7443522.1"/>
    <property type="molecule type" value="Genomic_DNA"/>
</dbReference>